<dbReference type="InterPro" id="IPR047057">
    <property type="entry name" value="MerR_fam"/>
</dbReference>
<dbReference type="SUPFAM" id="SSF46955">
    <property type="entry name" value="Putative DNA-binding domain"/>
    <property type="match status" value="1"/>
</dbReference>
<feature type="domain" description="HTH merR-type" evidence="3">
    <location>
        <begin position="4"/>
        <end position="73"/>
    </location>
</feature>
<reference evidence="4" key="1">
    <citation type="submission" date="2020-02" db="EMBL/GenBank/DDBJ databases">
        <authorList>
            <person name="Meier V. D."/>
        </authorList>
    </citation>
    <scope>NUCLEOTIDE SEQUENCE</scope>
    <source>
        <strain evidence="4">AVDCRST_MAG49</strain>
    </source>
</reference>
<dbReference type="PRINTS" id="PR00040">
    <property type="entry name" value="HTHMERR"/>
</dbReference>
<evidence type="ECO:0000256" key="1">
    <source>
        <dbReference type="ARBA" id="ARBA00023125"/>
    </source>
</evidence>
<protein>
    <recommendedName>
        <fullName evidence="3">HTH merR-type domain-containing protein</fullName>
    </recommendedName>
</protein>
<dbReference type="EMBL" id="CADCWG010000036">
    <property type="protein sequence ID" value="CAA9538941.1"/>
    <property type="molecule type" value="Genomic_DNA"/>
</dbReference>
<feature type="compositionally biased region" description="Low complexity" evidence="2">
    <location>
        <begin position="126"/>
        <end position="138"/>
    </location>
</feature>
<proteinExistence type="predicted"/>
<feature type="region of interest" description="Disordered" evidence="2">
    <location>
        <begin position="122"/>
        <end position="144"/>
    </location>
</feature>
<evidence type="ECO:0000259" key="3">
    <source>
        <dbReference type="PROSITE" id="PS50937"/>
    </source>
</evidence>
<dbReference type="PROSITE" id="PS50937">
    <property type="entry name" value="HTH_MERR_2"/>
    <property type="match status" value="1"/>
</dbReference>
<dbReference type="Pfam" id="PF13411">
    <property type="entry name" value="MerR_1"/>
    <property type="match status" value="1"/>
</dbReference>
<dbReference type="CDD" id="cd01109">
    <property type="entry name" value="HTH_YyaN"/>
    <property type="match status" value="1"/>
</dbReference>
<gene>
    <name evidence="4" type="ORF">AVDCRST_MAG49-635</name>
</gene>
<dbReference type="Gene3D" id="1.10.1660.10">
    <property type="match status" value="1"/>
</dbReference>
<dbReference type="PANTHER" id="PTHR30204">
    <property type="entry name" value="REDOX-CYCLING DRUG-SENSING TRANSCRIPTIONAL ACTIVATOR SOXR"/>
    <property type="match status" value="1"/>
</dbReference>
<dbReference type="InterPro" id="IPR000551">
    <property type="entry name" value="MerR-type_HTH_dom"/>
</dbReference>
<accession>A0A6J4U5G9</accession>
<evidence type="ECO:0000256" key="2">
    <source>
        <dbReference type="SAM" id="MobiDB-lite"/>
    </source>
</evidence>
<evidence type="ECO:0000313" key="4">
    <source>
        <dbReference type="EMBL" id="CAA9538941.1"/>
    </source>
</evidence>
<dbReference type="GO" id="GO:0003700">
    <property type="term" value="F:DNA-binding transcription factor activity"/>
    <property type="evidence" value="ECO:0007669"/>
    <property type="project" value="InterPro"/>
</dbReference>
<dbReference type="SMART" id="SM00422">
    <property type="entry name" value="HTH_MERR"/>
    <property type="match status" value="1"/>
</dbReference>
<organism evidence="4">
    <name type="scientific">uncultured Thermomicrobiales bacterium</name>
    <dbReference type="NCBI Taxonomy" id="1645740"/>
    <lineage>
        <taxon>Bacteria</taxon>
        <taxon>Pseudomonadati</taxon>
        <taxon>Thermomicrobiota</taxon>
        <taxon>Thermomicrobia</taxon>
        <taxon>Thermomicrobiales</taxon>
        <taxon>environmental samples</taxon>
    </lineage>
</organism>
<dbReference type="PANTHER" id="PTHR30204:SF98">
    <property type="entry name" value="HTH-TYPE TRANSCRIPTIONAL REGULATOR ADHR"/>
    <property type="match status" value="1"/>
</dbReference>
<keyword evidence="1" id="KW-0238">DNA-binding</keyword>
<sequence length="144" mass="15886">MTHELSIGDVAERTALSVHTLRYYERVGLLDGVDRASSGHRRYTEDDVGWIGLLTCLRSSGMPIRAMRDFAALRRGGSATAAERRALLEDHRQEVLARQEELARYLAVLDSKIAYYRGEEAAPPDGARTAVGAGSAARSRGERR</sequence>
<dbReference type="InterPro" id="IPR009061">
    <property type="entry name" value="DNA-bd_dom_put_sf"/>
</dbReference>
<dbReference type="GO" id="GO:0003677">
    <property type="term" value="F:DNA binding"/>
    <property type="evidence" value="ECO:0007669"/>
    <property type="project" value="UniProtKB-KW"/>
</dbReference>
<dbReference type="AlphaFoldDB" id="A0A6J4U5G9"/>
<name>A0A6J4U5G9_9BACT</name>